<evidence type="ECO:0000256" key="1">
    <source>
        <dbReference type="ARBA" id="ARBA00005664"/>
    </source>
</evidence>
<dbReference type="PROSITE" id="PS51257">
    <property type="entry name" value="PROKAR_LIPOPROTEIN"/>
    <property type="match status" value="1"/>
</dbReference>
<keyword evidence="5" id="KW-1185">Reference proteome</keyword>
<organism evidence="4 5">
    <name type="scientific">Galdieria partita</name>
    <dbReference type="NCBI Taxonomy" id="83374"/>
    <lineage>
        <taxon>Eukaryota</taxon>
        <taxon>Rhodophyta</taxon>
        <taxon>Bangiophyceae</taxon>
        <taxon>Galdieriales</taxon>
        <taxon>Galdieriaceae</taxon>
        <taxon>Galdieria</taxon>
    </lineage>
</organism>
<dbReference type="InterPro" id="IPR004988">
    <property type="entry name" value="DUF273"/>
</dbReference>
<dbReference type="InterPro" id="IPR008630">
    <property type="entry name" value="Glyco_trans_34"/>
</dbReference>
<evidence type="ECO:0000256" key="2">
    <source>
        <dbReference type="ARBA" id="ARBA00022676"/>
    </source>
</evidence>
<protein>
    <recommendedName>
        <fullName evidence="6">Nucleotide-diphospho-sugar transferase domain-containing protein</fullName>
    </recommendedName>
</protein>
<dbReference type="GO" id="GO:0006487">
    <property type="term" value="P:protein N-linked glycosylation"/>
    <property type="evidence" value="ECO:0007669"/>
    <property type="project" value="TreeGrafter"/>
</dbReference>
<comment type="similarity">
    <text evidence="1">Belongs to the glycosyltransferase 34 family.</text>
</comment>
<dbReference type="OrthoDB" id="407658at2759"/>
<sequence>MKTSSKSALLVLTGVACIFIVEQTRFLQKTKSPLRFGIVIYSDKEEYLPYIQRWSCYARLHGYRLHHENTSFGVEDVRFNKIPSIRKHLFEEDWIMFIDADSYVLNISKRLEDYVDNTSDLIVAMRGIEIASGYFLIRPSTLANQFLSLWESQGRAFVNSDNEHLVLAVGILALGRDYALNCYEKVKLKPNGDGYRAFADCVVEKLKNSSNTGGVKILQGTGPWRDYETAECNIQNTSFMSLKEQLSVSSDDFIGEGCKKLTFSAEELACVL</sequence>
<reference evidence="4" key="2">
    <citation type="submission" date="2022-01" db="EMBL/GenBank/DDBJ databases">
        <authorList>
            <person name="Hirooka S."/>
            <person name="Miyagishima S.Y."/>
        </authorList>
    </citation>
    <scope>NUCLEOTIDE SEQUENCE</scope>
    <source>
        <strain evidence="4">NBRC 102759</strain>
    </source>
</reference>
<accession>A0A9C7PSZ6</accession>
<evidence type="ECO:0000256" key="3">
    <source>
        <dbReference type="ARBA" id="ARBA00022679"/>
    </source>
</evidence>
<dbReference type="Pfam" id="PF03314">
    <property type="entry name" value="DUF273"/>
    <property type="match status" value="1"/>
</dbReference>
<evidence type="ECO:0000313" key="5">
    <source>
        <dbReference type="Proteomes" id="UP001061958"/>
    </source>
</evidence>
<dbReference type="AlphaFoldDB" id="A0A9C7PSZ6"/>
<dbReference type="PANTHER" id="PTHR31306:SF4">
    <property type="entry name" value="ALPHA-1,2-GALACTOSYLTRANSFERASE"/>
    <property type="match status" value="1"/>
</dbReference>
<dbReference type="InterPro" id="IPR029044">
    <property type="entry name" value="Nucleotide-diphossugar_trans"/>
</dbReference>
<dbReference type="GO" id="GO:0000139">
    <property type="term" value="C:Golgi membrane"/>
    <property type="evidence" value="ECO:0007669"/>
    <property type="project" value="TreeGrafter"/>
</dbReference>
<dbReference type="PANTHER" id="PTHR31306">
    <property type="entry name" value="ALPHA-1,6-MANNOSYLTRANSFERASE MNN11-RELATED"/>
    <property type="match status" value="1"/>
</dbReference>
<keyword evidence="3" id="KW-0808">Transferase</keyword>
<proteinExistence type="inferred from homology"/>
<reference evidence="4" key="1">
    <citation type="journal article" date="2022" name="Proc. Natl. Acad. Sci. U.S.A.">
        <title>Life cycle and functional genomics of the unicellular red alga Galdieria for elucidating algal and plant evolution and industrial use.</title>
        <authorList>
            <person name="Hirooka S."/>
            <person name="Itabashi T."/>
            <person name="Ichinose T.M."/>
            <person name="Onuma R."/>
            <person name="Fujiwara T."/>
            <person name="Yamashita S."/>
            <person name="Jong L.W."/>
            <person name="Tomita R."/>
            <person name="Iwane A.H."/>
            <person name="Miyagishima S.Y."/>
        </authorList>
    </citation>
    <scope>NUCLEOTIDE SEQUENCE</scope>
    <source>
        <strain evidence="4">NBRC 102759</strain>
    </source>
</reference>
<dbReference type="GO" id="GO:0016757">
    <property type="term" value="F:glycosyltransferase activity"/>
    <property type="evidence" value="ECO:0007669"/>
    <property type="project" value="UniProtKB-KW"/>
</dbReference>
<evidence type="ECO:0000313" key="4">
    <source>
        <dbReference type="EMBL" id="GJQ09975.1"/>
    </source>
</evidence>
<gene>
    <name evidence="4" type="ORF">GpartN1_g1766.t1</name>
</gene>
<dbReference type="Proteomes" id="UP001061958">
    <property type="component" value="Unassembled WGS sequence"/>
</dbReference>
<dbReference type="Gene3D" id="3.90.550.10">
    <property type="entry name" value="Spore Coat Polysaccharide Biosynthesis Protein SpsA, Chain A"/>
    <property type="match status" value="1"/>
</dbReference>
<dbReference type="EMBL" id="BQMJ01000012">
    <property type="protein sequence ID" value="GJQ09975.1"/>
    <property type="molecule type" value="Genomic_DNA"/>
</dbReference>
<comment type="caution">
    <text evidence="4">The sequence shown here is derived from an EMBL/GenBank/DDBJ whole genome shotgun (WGS) entry which is preliminary data.</text>
</comment>
<name>A0A9C7PSZ6_9RHOD</name>
<keyword evidence="2" id="KW-0328">Glycosyltransferase</keyword>
<evidence type="ECO:0008006" key="6">
    <source>
        <dbReference type="Google" id="ProtNLM"/>
    </source>
</evidence>